<accession>G0N2Z7</accession>
<dbReference type="InParanoid" id="G0N2Z7"/>
<evidence type="ECO:0000313" key="1">
    <source>
        <dbReference type="EMBL" id="EGT51160.1"/>
    </source>
</evidence>
<dbReference type="eggNOG" id="ENOG502TIQV">
    <property type="taxonomic scope" value="Eukaryota"/>
</dbReference>
<name>G0N2Z7_CAEBE</name>
<reference evidence="2" key="1">
    <citation type="submission" date="2011-07" db="EMBL/GenBank/DDBJ databases">
        <authorList>
            <consortium name="Caenorhabditis brenneri Sequencing and Analysis Consortium"/>
            <person name="Wilson R.K."/>
        </authorList>
    </citation>
    <scope>NUCLEOTIDE SEQUENCE [LARGE SCALE GENOMIC DNA]</scope>
    <source>
        <strain evidence="2">PB2801</strain>
    </source>
</reference>
<evidence type="ECO:0000313" key="2">
    <source>
        <dbReference type="Proteomes" id="UP000008068"/>
    </source>
</evidence>
<dbReference type="HOGENOM" id="CLU_411171_0_0_1"/>
<proteinExistence type="predicted"/>
<gene>
    <name evidence="1" type="ORF">CAEBREN_15348</name>
</gene>
<dbReference type="EMBL" id="GL379832">
    <property type="protein sequence ID" value="EGT51160.1"/>
    <property type="molecule type" value="Genomic_DNA"/>
</dbReference>
<keyword evidence="2" id="KW-1185">Reference proteome</keyword>
<dbReference type="Proteomes" id="UP000008068">
    <property type="component" value="Unassembled WGS sequence"/>
</dbReference>
<organism evidence="2">
    <name type="scientific">Caenorhabditis brenneri</name>
    <name type="common">Nematode worm</name>
    <dbReference type="NCBI Taxonomy" id="135651"/>
    <lineage>
        <taxon>Eukaryota</taxon>
        <taxon>Metazoa</taxon>
        <taxon>Ecdysozoa</taxon>
        <taxon>Nematoda</taxon>
        <taxon>Chromadorea</taxon>
        <taxon>Rhabditida</taxon>
        <taxon>Rhabditina</taxon>
        <taxon>Rhabditomorpha</taxon>
        <taxon>Rhabditoidea</taxon>
        <taxon>Rhabditidae</taxon>
        <taxon>Peloderinae</taxon>
        <taxon>Caenorhabditis</taxon>
    </lineage>
</organism>
<dbReference type="AlphaFoldDB" id="G0N2Z7"/>
<sequence length="668" mass="77400">MDLESPIFSEIVSCELSNQKEIMYQTPNTILIVLLLTLVVQSLNAAGYVEIELGGPNDPCNKYTKKGTDYLALTHLYNNIVCNLESHDDIYKYKFKCDGKKSGRTDTVYYLIVGVRATKQMLSGSIEYMYREDTMHLFENGFLDPANMKNEKFNHDRHLHIKVVKIDGLIHFDDDRKMTDCHKYFPHRLIADHGLYMMVQVDGKENLMQPMYYEPYEHEGRMEIGRANCHSQFFRSFEKLKSKEAHRKTEANFWKMLPNTILIVLLLTLVVQSLNAVGTVEIELGGPNDPCAKYTEKGTDYLALTHVRVIENIENPEKENFQIVQNIGCKLKSYDGKYKYLFECDGKRSGRTDTLELLMFGVKVIKQTLSSSVEYMYREDTMEMFGKGFLDPVNMKNEKFHHNRHLYIKSITTDGVVFDGSHSQFFRNFEKLKSKEAYRKTEANCWKMLPNTILIVLLLTFMVQSLNATGYVEVELGGPNDPCYKYTEEGHNYLEITHVRVLEAIENRPKDNIQIVKNIMCNLKSHNDPYKYKFECEGKRSGRTDTKELLMFGVKVIKQTLSGSIEYMYREDTMHLFENGFLDPANMKNEKFHHNRHLHIKSITTNGVVYDKRGSYAAYCHEAFPHSLISDHGLYVFVQLSAGKNGVIPMYYEPLEHEGIIHSTFTNH</sequence>
<protein>
    <submittedName>
        <fullName evidence="1">Uncharacterized protein</fullName>
    </submittedName>
</protein>